<evidence type="ECO:0008006" key="4">
    <source>
        <dbReference type="Google" id="ProtNLM"/>
    </source>
</evidence>
<evidence type="ECO:0000313" key="3">
    <source>
        <dbReference type="Proteomes" id="UP001321498"/>
    </source>
</evidence>
<dbReference type="SUPFAM" id="SSF52540">
    <property type="entry name" value="P-loop containing nucleoside triphosphate hydrolases"/>
    <property type="match status" value="1"/>
</dbReference>
<sequence>MLDEPTNNLDLPSLEQLVDALSGYRGALLVVSHDEAFLRRLGITTWVELEDGDLRTYDPDAW</sequence>
<evidence type="ECO:0000256" key="1">
    <source>
        <dbReference type="ARBA" id="ARBA00022737"/>
    </source>
</evidence>
<dbReference type="PANTHER" id="PTHR19211">
    <property type="entry name" value="ATP-BINDING TRANSPORT PROTEIN-RELATED"/>
    <property type="match status" value="1"/>
</dbReference>
<accession>A0ABN6XL19</accession>
<gene>
    <name evidence="2" type="ORF">GCM10025866_14730</name>
</gene>
<keyword evidence="1" id="KW-0677">Repeat</keyword>
<dbReference type="Proteomes" id="UP001321498">
    <property type="component" value="Chromosome"/>
</dbReference>
<dbReference type="InterPro" id="IPR027417">
    <property type="entry name" value="P-loop_NTPase"/>
</dbReference>
<evidence type="ECO:0000313" key="2">
    <source>
        <dbReference type="EMBL" id="BDZ45564.1"/>
    </source>
</evidence>
<dbReference type="Gene3D" id="3.40.50.300">
    <property type="entry name" value="P-loop containing nucleotide triphosphate hydrolases"/>
    <property type="match status" value="1"/>
</dbReference>
<name>A0ABN6XL19_9MICO</name>
<dbReference type="InterPro" id="IPR050611">
    <property type="entry name" value="ABCF"/>
</dbReference>
<dbReference type="PANTHER" id="PTHR19211:SF6">
    <property type="entry name" value="BLL7188 PROTEIN"/>
    <property type="match status" value="1"/>
</dbReference>
<protein>
    <recommendedName>
        <fullName evidence="4">ABC transporter ATP-binding protein</fullName>
    </recommendedName>
</protein>
<proteinExistence type="predicted"/>
<dbReference type="EMBL" id="AP027731">
    <property type="protein sequence ID" value="BDZ45564.1"/>
    <property type="molecule type" value="Genomic_DNA"/>
</dbReference>
<organism evidence="2 3">
    <name type="scientific">Naasia aerilata</name>
    <dbReference type="NCBI Taxonomy" id="1162966"/>
    <lineage>
        <taxon>Bacteria</taxon>
        <taxon>Bacillati</taxon>
        <taxon>Actinomycetota</taxon>
        <taxon>Actinomycetes</taxon>
        <taxon>Micrococcales</taxon>
        <taxon>Microbacteriaceae</taxon>
        <taxon>Naasia</taxon>
    </lineage>
</organism>
<reference evidence="3" key="1">
    <citation type="journal article" date="2019" name="Int. J. Syst. Evol. Microbiol.">
        <title>The Global Catalogue of Microorganisms (GCM) 10K type strain sequencing project: providing services to taxonomists for standard genome sequencing and annotation.</title>
        <authorList>
            <consortium name="The Broad Institute Genomics Platform"/>
            <consortium name="The Broad Institute Genome Sequencing Center for Infectious Disease"/>
            <person name="Wu L."/>
            <person name="Ma J."/>
        </authorList>
    </citation>
    <scope>NUCLEOTIDE SEQUENCE [LARGE SCALE GENOMIC DNA]</scope>
    <source>
        <strain evidence="3">NBRC 108725</strain>
    </source>
</reference>
<keyword evidence="3" id="KW-1185">Reference proteome</keyword>